<dbReference type="InterPro" id="IPR029052">
    <property type="entry name" value="Metallo-depent_PP-like"/>
</dbReference>
<dbReference type="AlphaFoldDB" id="A0A1I4CQG3"/>
<dbReference type="Gene3D" id="3.60.21.10">
    <property type="match status" value="1"/>
</dbReference>
<dbReference type="InterPro" id="IPR050884">
    <property type="entry name" value="CNP_phosphodiesterase-III"/>
</dbReference>
<evidence type="ECO:0000313" key="7">
    <source>
        <dbReference type="Proteomes" id="UP000198915"/>
    </source>
</evidence>
<dbReference type="STRING" id="1884381.SAMN05518846_12123"/>
<keyword evidence="1" id="KW-0479">Metal-binding</keyword>
<evidence type="ECO:0000256" key="3">
    <source>
        <dbReference type="ARBA" id="ARBA00023004"/>
    </source>
</evidence>
<evidence type="ECO:0000256" key="1">
    <source>
        <dbReference type="ARBA" id="ARBA00022723"/>
    </source>
</evidence>
<evidence type="ECO:0000256" key="2">
    <source>
        <dbReference type="ARBA" id="ARBA00022801"/>
    </source>
</evidence>
<gene>
    <name evidence="6" type="ORF">SAMN05518846_12123</name>
</gene>
<dbReference type="PANTHER" id="PTHR42988">
    <property type="entry name" value="PHOSPHOHYDROLASE"/>
    <property type="match status" value="1"/>
</dbReference>
<evidence type="ECO:0000256" key="4">
    <source>
        <dbReference type="ARBA" id="ARBA00025742"/>
    </source>
</evidence>
<name>A0A1I4CQG3_9BACL</name>
<dbReference type="GO" id="GO:0046872">
    <property type="term" value="F:metal ion binding"/>
    <property type="evidence" value="ECO:0007669"/>
    <property type="project" value="UniProtKB-KW"/>
</dbReference>
<dbReference type="Proteomes" id="UP000198915">
    <property type="component" value="Unassembled WGS sequence"/>
</dbReference>
<sequence length="231" mass="26034">MGDLTHEGHPEELEFVIDSIESSGRPFIHVLGNHDTLSLPKTEISTITGQQRYHAIDMEEVMLLFIDTTKEMNEDDWGGEMDEEQLQWLQSQLETSGDKPVFIFAHHPVYATTARSTNEKGSIHPDINIKEVLKKKEGYGFYFCGHNHVNSIVQQDGWHYIQTAACLDIPAFRVVDLSEGKVKISHIPIDDSSLADHIATFHKGMPGFEPTEKPHGEETDRSLVVDVLQSV</sequence>
<dbReference type="GO" id="GO:0016787">
    <property type="term" value="F:hydrolase activity"/>
    <property type="evidence" value="ECO:0007669"/>
    <property type="project" value="UniProtKB-KW"/>
</dbReference>
<reference evidence="7" key="1">
    <citation type="submission" date="2016-10" db="EMBL/GenBank/DDBJ databases">
        <authorList>
            <person name="Varghese N."/>
            <person name="Submissions S."/>
        </authorList>
    </citation>
    <scope>NUCLEOTIDE SEQUENCE [LARGE SCALE GENOMIC DNA]</scope>
    <source>
        <strain evidence="7">OK042</strain>
    </source>
</reference>
<keyword evidence="7" id="KW-1185">Reference proteome</keyword>
<evidence type="ECO:0000259" key="5">
    <source>
        <dbReference type="Pfam" id="PF00149"/>
    </source>
</evidence>
<dbReference type="EMBL" id="FORT01000021">
    <property type="protein sequence ID" value="SFK83003.1"/>
    <property type="molecule type" value="Genomic_DNA"/>
</dbReference>
<keyword evidence="2" id="KW-0378">Hydrolase</keyword>
<dbReference type="PANTHER" id="PTHR42988:SF2">
    <property type="entry name" value="CYCLIC NUCLEOTIDE PHOSPHODIESTERASE CBUA0032-RELATED"/>
    <property type="match status" value="1"/>
</dbReference>
<organism evidence="6 7">
    <name type="scientific">Brevibacillus centrosporus</name>
    <dbReference type="NCBI Taxonomy" id="54910"/>
    <lineage>
        <taxon>Bacteria</taxon>
        <taxon>Bacillati</taxon>
        <taxon>Bacillota</taxon>
        <taxon>Bacilli</taxon>
        <taxon>Bacillales</taxon>
        <taxon>Paenibacillaceae</taxon>
        <taxon>Brevibacillus</taxon>
    </lineage>
</organism>
<evidence type="ECO:0000313" key="6">
    <source>
        <dbReference type="EMBL" id="SFK83003.1"/>
    </source>
</evidence>
<keyword evidence="3" id="KW-0408">Iron</keyword>
<protein>
    <submittedName>
        <fullName evidence="6">Calcineurin-like phosphoesterase</fullName>
    </submittedName>
</protein>
<dbReference type="InterPro" id="IPR004843">
    <property type="entry name" value="Calcineurin-like_PHP"/>
</dbReference>
<comment type="similarity">
    <text evidence="4">Belongs to the cyclic nucleotide phosphodiesterase class-III family.</text>
</comment>
<feature type="domain" description="Calcineurin-like phosphoesterase" evidence="5">
    <location>
        <begin position="2"/>
        <end position="149"/>
    </location>
</feature>
<dbReference type="SUPFAM" id="SSF56300">
    <property type="entry name" value="Metallo-dependent phosphatases"/>
    <property type="match status" value="1"/>
</dbReference>
<proteinExistence type="inferred from homology"/>
<accession>A0A1I4CQG3</accession>
<dbReference type="Pfam" id="PF00149">
    <property type="entry name" value="Metallophos"/>
    <property type="match status" value="1"/>
</dbReference>